<feature type="domain" description="Gfo/Idh/MocA-like oxidoreductase N-terminal" evidence="3">
    <location>
        <begin position="4"/>
        <end position="122"/>
    </location>
</feature>
<evidence type="ECO:0000256" key="2">
    <source>
        <dbReference type="SAM" id="MobiDB-lite"/>
    </source>
</evidence>
<reference evidence="6" key="1">
    <citation type="journal article" date="2019" name="Int. J. Syst. Evol. Microbiol.">
        <title>The Global Catalogue of Microorganisms (GCM) 10K type strain sequencing project: providing services to taxonomists for standard genome sequencing and annotation.</title>
        <authorList>
            <consortium name="The Broad Institute Genomics Platform"/>
            <consortium name="The Broad Institute Genome Sequencing Center for Infectious Disease"/>
            <person name="Wu L."/>
            <person name="Ma J."/>
        </authorList>
    </citation>
    <scope>NUCLEOTIDE SEQUENCE [LARGE SCALE GENOMIC DNA]</scope>
    <source>
        <strain evidence="6">JCM 16544</strain>
    </source>
</reference>
<keyword evidence="6" id="KW-1185">Reference proteome</keyword>
<name>A0ABP7ATZ7_9MICO</name>
<dbReference type="EMBL" id="BAAAYU010000005">
    <property type="protein sequence ID" value="GAA3640062.1"/>
    <property type="molecule type" value="Genomic_DNA"/>
</dbReference>
<evidence type="ECO:0008006" key="7">
    <source>
        <dbReference type="Google" id="ProtNLM"/>
    </source>
</evidence>
<evidence type="ECO:0000259" key="3">
    <source>
        <dbReference type="Pfam" id="PF01408"/>
    </source>
</evidence>
<dbReference type="RefSeq" id="WP_344738986.1">
    <property type="nucleotide sequence ID" value="NZ_BAAAYU010000005.1"/>
</dbReference>
<dbReference type="Gene3D" id="3.30.360.10">
    <property type="entry name" value="Dihydrodipicolinate Reductase, domain 2"/>
    <property type="match status" value="1"/>
</dbReference>
<accession>A0ABP7ATZ7</accession>
<dbReference type="InterPro" id="IPR055170">
    <property type="entry name" value="GFO_IDH_MocA-like_dom"/>
</dbReference>
<dbReference type="InterPro" id="IPR000683">
    <property type="entry name" value="Gfo/Idh/MocA-like_OxRdtase_N"/>
</dbReference>
<dbReference type="Pfam" id="PF01408">
    <property type="entry name" value="GFO_IDH_MocA"/>
    <property type="match status" value="1"/>
</dbReference>
<evidence type="ECO:0000256" key="1">
    <source>
        <dbReference type="ARBA" id="ARBA00023027"/>
    </source>
</evidence>
<keyword evidence="1" id="KW-0520">NAD</keyword>
<evidence type="ECO:0000313" key="5">
    <source>
        <dbReference type="EMBL" id="GAA3640062.1"/>
    </source>
</evidence>
<dbReference type="SUPFAM" id="SSF55347">
    <property type="entry name" value="Glyceraldehyde-3-phosphate dehydrogenase-like, C-terminal domain"/>
    <property type="match status" value="1"/>
</dbReference>
<comment type="caution">
    <text evidence="5">The sequence shown here is derived from an EMBL/GenBank/DDBJ whole genome shotgun (WGS) entry which is preliminary data.</text>
</comment>
<dbReference type="Gene3D" id="3.40.50.720">
    <property type="entry name" value="NAD(P)-binding Rossmann-like Domain"/>
    <property type="match status" value="1"/>
</dbReference>
<evidence type="ECO:0000259" key="4">
    <source>
        <dbReference type="Pfam" id="PF22725"/>
    </source>
</evidence>
<dbReference type="PANTHER" id="PTHR43377:SF1">
    <property type="entry name" value="BILIVERDIN REDUCTASE A"/>
    <property type="match status" value="1"/>
</dbReference>
<dbReference type="PANTHER" id="PTHR43377">
    <property type="entry name" value="BILIVERDIN REDUCTASE A"/>
    <property type="match status" value="1"/>
</dbReference>
<dbReference type="Pfam" id="PF22725">
    <property type="entry name" value="GFO_IDH_MocA_C3"/>
    <property type="match status" value="1"/>
</dbReference>
<gene>
    <name evidence="5" type="ORF">GCM10022200_24550</name>
</gene>
<protein>
    <recommendedName>
        <fullName evidence="7">Oxidoreductase</fullName>
    </recommendedName>
</protein>
<dbReference type="Proteomes" id="UP001501697">
    <property type="component" value="Unassembled WGS sequence"/>
</dbReference>
<evidence type="ECO:0000313" key="6">
    <source>
        <dbReference type="Proteomes" id="UP001501697"/>
    </source>
</evidence>
<proteinExistence type="predicted"/>
<organism evidence="5 6">
    <name type="scientific">Microbacterium awajiense</name>
    <dbReference type="NCBI Taxonomy" id="415214"/>
    <lineage>
        <taxon>Bacteria</taxon>
        <taxon>Bacillati</taxon>
        <taxon>Actinomycetota</taxon>
        <taxon>Actinomycetes</taxon>
        <taxon>Micrococcales</taxon>
        <taxon>Microbacteriaceae</taxon>
        <taxon>Microbacterium</taxon>
    </lineage>
</organism>
<feature type="domain" description="GFO/IDH/MocA-like oxidoreductase" evidence="4">
    <location>
        <begin position="171"/>
        <end position="267"/>
    </location>
</feature>
<dbReference type="SUPFAM" id="SSF51735">
    <property type="entry name" value="NAD(P)-binding Rossmann-fold domains"/>
    <property type="match status" value="1"/>
</dbReference>
<sequence length="352" mass="37018">MSTRIAVVGAGWWSTTVHLPALRADQGIDVVAVVDSAPRRCELAVKQFGIPAWYSSVDDLLAAETIDGIIIATPHHTHAPLVEKCLAAGVNVLVEKPLAMTAEEAWRVVAAERAGSARVVVGQTYQFAACARAVRVAVREQIGDLVCINAEFSSTTDFLFASEGATPEEVDQPGRPHASTYSDPATGGGQGYTQLSHLLGGVVWATGRQAIEVSAFMENQTYRVDVVDALAFRLDGGALGVASSTGTTPQGVPVRHTVRFHGSEGVVEWDMLAGSFWVFRRGGAISRVENPVDRAAYGASRVAVEFARIIEGAADNPAPADVAAASIALIEAAYAASRTGARIAVPQGDLRS</sequence>
<feature type="region of interest" description="Disordered" evidence="2">
    <location>
        <begin position="166"/>
        <end position="186"/>
    </location>
</feature>
<dbReference type="InterPro" id="IPR051450">
    <property type="entry name" value="Gfo/Idh/MocA_Oxidoreductases"/>
</dbReference>
<dbReference type="InterPro" id="IPR036291">
    <property type="entry name" value="NAD(P)-bd_dom_sf"/>
</dbReference>